<dbReference type="GeneID" id="70576227"/>
<proteinExistence type="predicted"/>
<dbReference type="SUPFAM" id="SSF53681">
    <property type="entry name" value="Aspartate/glutamate racemase"/>
    <property type="match status" value="1"/>
</dbReference>
<name>A0A239Z645_CLOCO</name>
<accession>A0A239Z645</accession>
<comment type="caution">
    <text evidence="1">The sequence shown here is derived from an EMBL/GenBank/DDBJ whole genome shotgun (WGS) entry which is preliminary data.</text>
</comment>
<dbReference type="PROSITE" id="PS00924">
    <property type="entry name" value="ASP_GLU_RACEMASE_2"/>
    <property type="match status" value="1"/>
</dbReference>
<dbReference type="InterPro" id="IPR001920">
    <property type="entry name" value="Asp/Glu_race"/>
</dbReference>
<dbReference type="AlphaFoldDB" id="A0A239Z645"/>
<dbReference type="GO" id="GO:0047661">
    <property type="term" value="F:amino-acid racemase activity"/>
    <property type="evidence" value="ECO:0007669"/>
    <property type="project" value="InterPro"/>
</dbReference>
<dbReference type="STRING" id="1494.SAMN05216497_1232"/>
<dbReference type="RefSeq" id="WP_089867415.1">
    <property type="nucleotide sequence ID" value="NZ_CP173238.1"/>
</dbReference>
<organism evidence="1 4">
    <name type="scientific">Clostridium cochlearium</name>
    <dbReference type="NCBI Taxonomy" id="1494"/>
    <lineage>
        <taxon>Bacteria</taxon>
        <taxon>Bacillati</taxon>
        <taxon>Bacillota</taxon>
        <taxon>Clostridia</taxon>
        <taxon>Eubacteriales</taxon>
        <taxon>Clostridiaceae</taxon>
        <taxon>Clostridium</taxon>
    </lineage>
</organism>
<evidence type="ECO:0000313" key="2">
    <source>
        <dbReference type="EMBL" id="SDL36041.1"/>
    </source>
</evidence>
<dbReference type="OrthoDB" id="9801055at2"/>
<reference evidence="1 4" key="2">
    <citation type="submission" date="2020-05" db="EMBL/GenBank/DDBJ databases">
        <title>Draft genome sequence of Clostridium cochlearium strain AGROS13 isolated from a sheep dairy farm in New Zealand.</title>
        <authorList>
            <person name="Gupta T.B."/>
            <person name="Jauregui R."/>
            <person name="Risson A.N."/>
            <person name="Brightwell G."/>
            <person name="Maclean P."/>
        </authorList>
    </citation>
    <scope>NUCLEOTIDE SEQUENCE [LARGE SCALE GENOMIC DNA]</scope>
    <source>
        <strain evidence="1 4">AGROS13</strain>
    </source>
</reference>
<dbReference type="EMBL" id="FNGL01000023">
    <property type="protein sequence ID" value="SDL36041.1"/>
    <property type="molecule type" value="Genomic_DNA"/>
</dbReference>
<evidence type="ECO:0000313" key="4">
    <source>
        <dbReference type="Proteomes" id="UP000528432"/>
    </source>
</evidence>
<dbReference type="Pfam" id="PF01177">
    <property type="entry name" value="Asp_Glu_race"/>
    <property type="match status" value="1"/>
</dbReference>
<dbReference type="EMBL" id="JABFIF010000010">
    <property type="protein sequence ID" value="NOH16033.1"/>
    <property type="molecule type" value="Genomic_DNA"/>
</dbReference>
<gene>
    <name evidence="1" type="ORF">HMJ28_06495</name>
    <name evidence="2" type="ORF">SAMN05216497_1232</name>
</gene>
<dbReference type="InterPro" id="IPR033134">
    <property type="entry name" value="Asp/Glu_racemase_AS_2"/>
</dbReference>
<protein>
    <submittedName>
        <fullName evidence="1">Asp/Glu/hydantoin racemase</fullName>
    </submittedName>
    <submittedName>
        <fullName evidence="2">Glutamate racemase</fullName>
    </submittedName>
</protein>
<dbReference type="Proteomes" id="UP000528432">
    <property type="component" value="Unassembled WGS sequence"/>
</dbReference>
<evidence type="ECO:0000313" key="3">
    <source>
        <dbReference type="Proteomes" id="UP000198811"/>
    </source>
</evidence>
<dbReference type="InterPro" id="IPR015942">
    <property type="entry name" value="Asp/Glu/hydantoin_racemase"/>
</dbReference>
<sequence>MNIALIAGTPFDTQMGMDFLKSQGYDSKAYPISKTPDEQSELQVLYPDKLEKIVIEKIKEIKDSKINNIYVHCNSLSGAVDMDKLKEEYEINIITPLQIYREMANQFNTIGVLAANNQSTFGIERTIQKVNAKAYVIGIGILPLVNAIEKSLPPKDIVKNFALENIVDFFIKNNCEAIILGCTHFPYLYEELQAISSIKIIDPAMEMIKKLI</sequence>
<keyword evidence="3" id="KW-1185">Reference proteome</keyword>
<dbReference type="Gene3D" id="3.40.50.1860">
    <property type="match status" value="2"/>
</dbReference>
<evidence type="ECO:0000313" key="1">
    <source>
        <dbReference type="EMBL" id="NOH16033.1"/>
    </source>
</evidence>
<dbReference type="Proteomes" id="UP000198811">
    <property type="component" value="Unassembled WGS sequence"/>
</dbReference>
<reference evidence="2 3" key="1">
    <citation type="submission" date="2016-10" db="EMBL/GenBank/DDBJ databases">
        <authorList>
            <person name="Varghese N."/>
            <person name="Submissions S."/>
        </authorList>
    </citation>
    <scope>NUCLEOTIDE SEQUENCE [LARGE SCALE GENOMIC DNA]</scope>
    <source>
        <strain evidence="2 3">NLAE-zl-C224</strain>
    </source>
</reference>